<dbReference type="InterPro" id="IPR004307">
    <property type="entry name" value="TspO_MBR"/>
</dbReference>
<proteinExistence type="inferred from homology"/>
<comment type="caution">
    <text evidence="7">The sequence shown here is derived from an EMBL/GenBank/DDBJ whole genome shotgun (WGS) entry which is preliminary data.</text>
</comment>
<dbReference type="Proteomes" id="UP000177263">
    <property type="component" value="Unassembled WGS sequence"/>
</dbReference>
<feature type="transmembrane region" description="Helical" evidence="6">
    <location>
        <begin position="50"/>
        <end position="71"/>
    </location>
</feature>
<reference evidence="7 8" key="1">
    <citation type="journal article" date="2016" name="Nat. Commun.">
        <title>Thousands of microbial genomes shed light on interconnected biogeochemical processes in an aquifer system.</title>
        <authorList>
            <person name="Anantharaman K."/>
            <person name="Brown C.T."/>
            <person name="Hug L.A."/>
            <person name="Sharon I."/>
            <person name="Castelle C.J."/>
            <person name="Probst A.J."/>
            <person name="Thomas B.C."/>
            <person name="Singh A."/>
            <person name="Wilkins M.J."/>
            <person name="Karaoz U."/>
            <person name="Brodie E.L."/>
            <person name="Williams K.H."/>
            <person name="Hubbard S.S."/>
            <person name="Banfield J.F."/>
        </authorList>
    </citation>
    <scope>NUCLEOTIDE SEQUENCE [LARGE SCALE GENOMIC DNA]</scope>
</reference>
<dbReference type="Gene3D" id="1.20.1260.100">
    <property type="entry name" value="TspO/MBR protein"/>
    <property type="match status" value="1"/>
</dbReference>
<evidence type="ECO:0008006" key="9">
    <source>
        <dbReference type="Google" id="ProtNLM"/>
    </source>
</evidence>
<feature type="transmembrane region" description="Helical" evidence="6">
    <location>
        <begin position="7"/>
        <end position="30"/>
    </location>
</feature>
<evidence type="ECO:0000256" key="6">
    <source>
        <dbReference type="SAM" id="Phobius"/>
    </source>
</evidence>
<dbReference type="InterPro" id="IPR038330">
    <property type="entry name" value="TspO/MBR-related_sf"/>
</dbReference>
<comment type="similarity">
    <text evidence="2">Belongs to the TspO/BZRP family.</text>
</comment>
<dbReference type="GO" id="GO:0033013">
    <property type="term" value="P:tetrapyrrole metabolic process"/>
    <property type="evidence" value="ECO:0007669"/>
    <property type="project" value="UniProtKB-ARBA"/>
</dbReference>
<evidence type="ECO:0000256" key="4">
    <source>
        <dbReference type="ARBA" id="ARBA00022989"/>
    </source>
</evidence>
<dbReference type="GO" id="GO:0016020">
    <property type="term" value="C:membrane"/>
    <property type="evidence" value="ECO:0007669"/>
    <property type="project" value="UniProtKB-SubCell"/>
</dbReference>
<evidence type="ECO:0000313" key="8">
    <source>
        <dbReference type="Proteomes" id="UP000177263"/>
    </source>
</evidence>
<evidence type="ECO:0000256" key="5">
    <source>
        <dbReference type="ARBA" id="ARBA00023136"/>
    </source>
</evidence>
<dbReference type="PANTHER" id="PTHR10057">
    <property type="entry name" value="PERIPHERAL-TYPE BENZODIAZEPINE RECEPTOR"/>
    <property type="match status" value="1"/>
</dbReference>
<gene>
    <name evidence="7" type="ORF">A2801_04050</name>
</gene>
<dbReference type="PANTHER" id="PTHR10057:SF0">
    <property type="entry name" value="TRANSLOCATOR PROTEIN"/>
    <property type="match status" value="1"/>
</dbReference>
<name>A0A1F7YP17_9BACT</name>
<protein>
    <recommendedName>
        <fullName evidence="9">TspO protein</fullName>
    </recommendedName>
</protein>
<keyword evidence="4 6" id="KW-1133">Transmembrane helix</keyword>
<keyword evidence="3 6" id="KW-0812">Transmembrane</keyword>
<sequence>MLHRFQHYLLFPLSICVTLSVGLIAGFFTASNIQTWYHGLTRPSLTPPNWVFAPTWTILYMLLGVVLYKLITAHKTANIIQARKLFFFSFC</sequence>
<organism evidence="7 8">
    <name type="scientific">Candidatus Woesebacteria bacterium RIFCSPHIGHO2_01_FULL_41_10</name>
    <dbReference type="NCBI Taxonomy" id="1802500"/>
    <lineage>
        <taxon>Bacteria</taxon>
        <taxon>Candidatus Woeseibacteriota</taxon>
    </lineage>
</organism>
<dbReference type="CDD" id="cd15904">
    <property type="entry name" value="TSPO_MBR"/>
    <property type="match status" value="1"/>
</dbReference>
<dbReference type="Pfam" id="PF03073">
    <property type="entry name" value="TspO_MBR"/>
    <property type="match status" value="1"/>
</dbReference>
<dbReference type="EMBL" id="MGGM01000021">
    <property type="protein sequence ID" value="OGM29017.1"/>
    <property type="molecule type" value="Genomic_DNA"/>
</dbReference>
<evidence type="ECO:0000256" key="2">
    <source>
        <dbReference type="ARBA" id="ARBA00007524"/>
    </source>
</evidence>
<evidence type="ECO:0000313" key="7">
    <source>
        <dbReference type="EMBL" id="OGM29017.1"/>
    </source>
</evidence>
<accession>A0A1F7YP17</accession>
<comment type="subcellular location">
    <subcellularLocation>
        <location evidence="1">Membrane</location>
        <topology evidence="1">Multi-pass membrane protein</topology>
    </subcellularLocation>
</comment>
<evidence type="ECO:0000256" key="1">
    <source>
        <dbReference type="ARBA" id="ARBA00004141"/>
    </source>
</evidence>
<dbReference type="AlphaFoldDB" id="A0A1F7YP17"/>
<evidence type="ECO:0000256" key="3">
    <source>
        <dbReference type="ARBA" id="ARBA00022692"/>
    </source>
</evidence>
<keyword evidence="5 6" id="KW-0472">Membrane</keyword>
<dbReference type="STRING" id="1802500.A2801_04050"/>